<feature type="compositionally biased region" description="Low complexity" evidence="11">
    <location>
        <begin position="324"/>
        <end position="336"/>
    </location>
</feature>
<organism evidence="14 15">
    <name type="scientific">Pangasianodon hypophthalmus</name>
    <name type="common">Striped catfish</name>
    <name type="synonym">Helicophagus hypophthalmus</name>
    <dbReference type="NCBI Taxonomy" id="310915"/>
    <lineage>
        <taxon>Eukaryota</taxon>
        <taxon>Metazoa</taxon>
        <taxon>Chordata</taxon>
        <taxon>Craniata</taxon>
        <taxon>Vertebrata</taxon>
        <taxon>Euteleostomi</taxon>
        <taxon>Actinopterygii</taxon>
        <taxon>Neopterygii</taxon>
        <taxon>Teleostei</taxon>
        <taxon>Ostariophysi</taxon>
        <taxon>Siluriformes</taxon>
        <taxon>Pangasiidae</taxon>
        <taxon>Pangasianodon</taxon>
    </lineage>
</organism>
<evidence type="ECO:0000256" key="3">
    <source>
        <dbReference type="ARBA" id="ARBA00006840"/>
    </source>
</evidence>
<dbReference type="Gene3D" id="3.30.450.20">
    <property type="entry name" value="PAS domain"/>
    <property type="match status" value="1"/>
</dbReference>
<feature type="compositionally biased region" description="Low complexity" evidence="11">
    <location>
        <begin position="11"/>
        <end position="27"/>
    </location>
</feature>
<feature type="compositionally biased region" description="Low complexity" evidence="11">
    <location>
        <begin position="364"/>
        <end position="380"/>
    </location>
</feature>
<evidence type="ECO:0000256" key="4">
    <source>
        <dbReference type="ARBA" id="ARBA00022692"/>
    </source>
</evidence>
<dbReference type="PRINTS" id="PR00259">
    <property type="entry name" value="TMFOUR"/>
</dbReference>
<dbReference type="PROSITE" id="PS00421">
    <property type="entry name" value="TM4_1"/>
    <property type="match status" value="1"/>
</dbReference>
<evidence type="ECO:0000256" key="11">
    <source>
        <dbReference type="SAM" id="MobiDB-lite"/>
    </source>
</evidence>
<feature type="transmembrane region" description="Helical" evidence="12">
    <location>
        <begin position="694"/>
        <end position="716"/>
    </location>
</feature>
<comment type="similarity">
    <text evidence="3">Belongs to the tetraspanin (TM4SF) family.</text>
</comment>
<protein>
    <recommendedName>
        <fullName evidence="13">PAS domain-containing protein</fullName>
    </recommendedName>
</protein>
<evidence type="ECO:0000256" key="7">
    <source>
        <dbReference type="ARBA" id="ARBA00023125"/>
    </source>
</evidence>
<dbReference type="Pfam" id="PF23183">
    <property type="entry name" value="bHLH_NPAS4"/>
    <property type="match status" value="1"/>
</dbReference>
<dbReference type="GO" id="GO:0005634">
    <property type="term" value="C:nucleus"/>
    <property type="evidence" value="ECO:0007669"/>
    <property type="project" value="UniProtKB-SubCell"/>
</dbReference>
<keyword evidence="5 12" id="KW-1133">Transmembrane helix</keyword>
<reference evidence="14 15" key="1">
    <citation type="submission" date="2019-06" db="EMBL/GenBank/DDBJ databases">
        <title>A chromosome-scale genome assembly of the striped catfish, Pangasianodon hypophthalmus.</title>
        <authorList>
            <person name="Wen M."/>
            <person name="Zahm M."/>
            <person name="Roques C."/>
            <person name="Cabau C."/>
            <person name="Klopp C."/>
            <person name="Donnadieu C."/>
            <person name="Jouanno E."/>
            <person name="Avarre J.-C."/>
            <person name="Campet M."/>
            <person name="Ha T.T.T."/>
            <person name="Dugue R."/>
            <person name="Lampietro C."/>
            <person name="Louis A."/>
            <person name="Herpin A."/>
            <person name="Echchiki A."/>
            <person name="Berthelot C."/>
            <person name="Parey E."/>
            <person name="Roest-Crollius H."/>
            <person name="Braasch I."/>
            <person name="Postlethwait J."/>
            <person name="Bobe J."/>
            <person name="Montfort J."/>
            <person name="Bouchez O."/>
            <person name="Begum T."/>
            <person name="Schartl M."/>
            <person name="Guiguen Y."/>
        </authorList>
    </citation>
    <scope>NUCLEOTIDE SEQUENCE [LARGE SCALE GENOMIC DNA]</scope>
    <source>
        <strain evidence="14 15">Indonesia</strain>
        <tissue evidence="14">Blood</tissue>
    </source>
</reference>
<dbReference type="Gene3D" id="1.10.1450.10">
    <property type="entry name" value="Tetraspanin"/>
    <property type="match status" value="1"/>
</dbReference>
<evidence type="ECO:0000256" key="1">
    <source>
        <dbReference type="ARBA" id="ARBA00004123"/>
    </source>
</evidence>
<dbReference type="CDD" id="cd03159">
    <property type="entry name" value="TM4SF9_like_LEL"/>
    <property type="match status" value="1"/>
</dbReference>
<keyword evidence="4 12" id="KW-0812">Transmembrane</keyword>
<evidence type="ECO:0000313" key="15">
    <source>
        <dbReference type="Proteomes" id="UP000327468"/>
    </source>
</evidence>
<evidence type="ECO:0000259" key="13">
    <source>
        <dbReference type="PROSITE" id="PS50112"/>
    </source>
</evidence>
<dbReference type="GO" id="GO:0000977">
    <property type="term" value="F:RNA polymerase II transcription regulatory region sequence-specific DNA binding"/>
    <property type="evidence" value="ECO:0007669"/>
    <property type="project" value="TreeGrafter"/>
</dbReference>
<comment type="subcellular location">
    <subcellularLocation>
        <location evidence="2">Membrane</location>
        <topology evidence="2">Multi-pass membrane protein</topology>
    </subcellularLocation>
    <subcellularLocation>
        <location evidence="1">Nucleus</location>
    </subcellularLocation>
</comment>
<accession>A0A5N5J7V7</accession>
<dbReference type="InterPro" id="IPR018503">
    <property type="entry name" value="Tetraspanin_CS"/>
</dbReference>
<feature type="region of interest" description="Disordered" evidence="11">
    <location>
        <begin position="324"/>
        <end position="380"/>
    </location>
</feature>
<sequence length="889" mass="100411">MTLGHSLSYYSPSSLFSSSSSSTSSSPVARGSIRKNRKFRSTKGASKARRDLINAEIRKLRALLPISAEERERLSYLHAMSVICTFIRKSVLLARDGVCVAGGDEGVTPACEDQLNALPGFWFLCEENVSHYLGLSMVEVLQGDTFYSMITNIDTEKVKFYLQHKNLNTERSCVCVFRTNRQCCPLLVRMRVFDPQRGLVVALCSPSLRERDSFTTTHTPDMRYTHTHYSVVLHLGYEAEELIGQSWYSIIHPDDLLLSARGHKQLMHCEQVDFVLRVQDKQLNWVWLYIIATRHTQSHMITCTNYIISEVVAEDLRHKLSTVSSVSSPSLSPPGSQNSQRSTKRPAEGSAESRRRKNRRVSTAASSSLPYSPNSSFSSPAQEVGNIDLLFSSSAFCPFYTSPSQNFQWPNFDSTPLTPPPFCYPSEVSVPDDHAELPGSLSDSFLYLEDFNSFPSSATGNDRTFNAPEDYGWSSLQTPPPPPLHYSEMEQVEISVLAQQISSLASSFDSYCTKSSVHRSDLAPGLQFCDPEAFLLDEEVIDSVMQVPRATLEVQALEALLDLERCSEEQQHEFSLYSHTQQGQVAVSRTSRKRTSITKEHVELLHATFETEPYPGITLHLQYKEFHCAECEMYYYRYENAEVSCCYKYLMFSYNIIFWLAGAAFIAIGFWAWSEKGVLLDLTQVTRLHGFDPVWLVLLVGTVTFILGFAGCVGALRENICLLRFFSGVIGFIFFLELTAAVLALVFQDPLRKWISDFFIVNVKGYRDDIDLQNLIDSLQRVNHCCGANSPNDWNQNVYFNCSQTNPSRERCGDTVVNTQCGYDIRASESAKWQHVIYVKGCVAALEEWLPRNIYIVAGVFIVISLLQMVGIFLARNLISDIEKVKFNY</sequence>
<dbReference type="PROSITE" id="PS50112">
    <property type="entry name" value="PAS"/>
    <property type="match status" value="1"/>
</dbReference>
<dbReference type="CDD" id="cd19697">
    <property type="entry name" value="bHLH-PAS_NPAS4_PASD10"/>
    <property type="match status" value="1"/>
</dbReference>
<keyword evidence="7" id="KW-0238">DNA-binding</keyword>
<dbReference type="SUPFAM" id="SSF55785">
    <property type="entry name" value="PYP-like sensor domain (PAS domain)"/>
    <property type="match status" value="1"/>
</dbReference>
<name>A0A5N5J7V7_PANHP</name>
<dbReference type="PANTHER" id="PTHR23043:SF37">
    <property type="entry name" value="NPAS4 PROTEIN"/>
    <property type="match status" value="1"/>
</dbReference>
<dbReference type="InterPro" id="IPR056192">
    <property type="entry name" value="bHLH_NPAS4"/>
</dbReference>
<evidence type="ECO:0000256" key="9">
    <source>
        <dbReference type="ARBA" id="ARBA00023163"/>
    </source>
</evidence>
<keyword evidence="15" id="KW-1185">Reference proteome</keyword>
<dbReference type="Proteomes" id="UP000327468">
    <property type="component" value="Unassembled WGS sequence"/>
</dbReference>
<feature type="region of interest" description="Disordered" evidence="11">
    <location>
        <begin position="11"/>
        <end position="45"/>
    </location>
</feature>
<dbReference type="InterPro" id="IPR018499">
    <property type="entry name" value="Tetraspanin/Peripherin"/>
</dbReference>
<keyword evidence="6" id="KW-0805">Transcription regulation</keyword>
<evidence type="ECO:0000256" key="8">
    <source>
        <dbReference type="ARBA" id="ARBA00023136"/>
    </source>
</evidence>
<evidence type="ECO:0000313" key="14">
    <source>
        <dbReference type="EMBL" id="KAB5515279.1"/>
    </source>
</evidence>
<feature type="compositionally biased region" description="Basic residues" evidence="11">
    <location>
        <begin position="32"/>
        <end position="41"/>
    </location>
</feature>
<dbReference type="CDD" id="cd00130">
    <property type="entry name" value="PAS"/>
    <property type="match status" value="1"/>
</dbReference>
<dbReference type="SUPFAM" id="SSF48652">
    <property type="entry name" value="Tetraspanin"/>
    <property type="match status" value="1"/>
</dbReference>
<feature type="domain" description="PAS" evidence="13">
    <location>
        <begin position="235"/>
        <end position="255"/>
    </location>
</feature>
<dbReference type="Pfam" id="PF14598">
    <property type="entry name" value="PAS_11"/>
    <property type="match status" value="1"/>
</dbReference>
<keyword evidence="9" id="KW-0804">Transcription</keyword>
<evidence type="ECO:0000256" key="2">
    <source>
        <dbReference type="ARBA" id="ARBA00004141"/>
    </source>
</evidence>
<dbReference type="Pfam" id="PF00335">
    <property type="entry name" value="Tetraspanin"/>
    <property type="match status" value="1"/>
</dbReference>
<evidence type="ECO:0000256" key="10">
    <source>
        <dbReference type="ARBA" id="ARBA00023242"/>
    </source>
</evidence>
<evidence type="ECO:0000256" key="12">
    <source>
        <dbReference type="SAM" id="Phobius"/>
    </source>
</evidence>
<dbReference type="InterPro" id="IPR035965">
    <property type="entry name" value="PAS-like_dom_sf"/>
</dbReference>
<dbReference type="SMART" id="SM00091">
    <property type="entry name" value="PAS"/>
    <property type="match status" value="1"/>
</dbReference>
<dbReference type="GO" id="GO:0016020">
    <property type="term" value="C:membrane"/>
    <property type="evidence" value="ECO:0007669"/>
    <property type="project" value="UniProtKB-SubCell"/>
</dbReference>
<dbReference type="AlphaFoldDB" id="A0A5N5J7V7"/>
<keyword evidence="10" id="KW-0539">Nucleus</keyword>
<gene>
    <name evidence="14" type="ORF">PHYPO_G00250370</name>
</gene>
<dbReference type="PANTHER" id="PTHR23043">
    <property type="entry name" value="HYPOXIA-INDUCIBLE FACTOR 1 ALPHA"/>
    <property type="match status" value="1"/>
</dbReference>
<dbReference type="InterPro" id="IPR000014">
    <property type="entry name" value="PAS"/>
</dbReference>
<dbReference type="InterPro" id="IPR008952">
    <property type="entry name" value="Tetraspanin_EC2_sf"/>
</dbReference>
<dbReference type="GO" id="GO:0000981">
    <property type="term" value="F:DNA-binding transcription factor activity, RNA polymerase II-specific"/>
    <property type="evidence" value="ECO:0007669"/>
    <property type="project" value="TreeGrafter"/>
</dbReference>
<feature type="transmembrane region" description="Helical" evidence="12">
    <location>
        <begin position="656"/>
        <end position="674"/>
    </location>
</feature>
<feature type="transmembrane region" description="Helical" evidence="12">
    <location>
        <begin position="723"/>
        <end position="747"/>
    </location>
</feature>
<feature type="transmembrane region" description="Helical" evidence="12">
    <location>
        <begin position="854"/>
        <end position="875"/>
    </location>
</feature>
<keyword evidence="8 12" id="KW-0472">Membrane</keyword>
<evidence type="ECO:0000256" key="5">
    <source>
        <dbReference type="ARBA" id="ARBA00022989"/>
    </source>
</evidence>
<proteinExistence type="inferred from homology"/>
<dbReference type="EMBL" id="VFJC01000037">
    <property type="protein sequence ID" value="KAB5515279.1"/>
    <property type="molecule type" value="Genomic_DNA"/>
</dbReference>
<comment type="caution">
    <text evidence="14">The sequence shown here is derived from an EMBL/GenBank/DDBJ whole genome shotgun (WGS) entry which is preliminary data.</text>
</comment>
<evidence type="ECO:0000256" key="6">
    <source>
        <dbReference type="ARBA" id="ARBA00023015"/>
    </source>
</evidence>